<proteinExistence type="predicted"/>
<reference evidence="1" key="1">
    <citation type="submission" date="2020-02" db="EMBL/GenBank/DDBJ databases">
        <title>Genome sequencing of the panga catfish, Pangasius djambal.</title>
        <authorList>
            <person name="Wen M."/>
            <person name="Zahm M."/>
            <person name="Roques C."/>
            <person name="Cabau C."/>
            <person name="Klopp C."/>
            <person name="Donnadieu C."/>
            <person name="Jouanno E."/>
            <person name="Avarre J.-C."/>
            <person name="Campet M."/>
            <person name="Ha T."/>
            <person name="Dugue R."/>
            <person name="Lampietro C."/>
            <person name="Louis A."/>
            <person name="Herpin A."/>
            <person name="Echchiki A."/>
            <person name="Berthelot C."/>
            <person name="Parey E."/>
            <person name="Roest-Crollius H."/>
            <person name="Braasch I."/>
            <person name="Postlethwait J.H."/>
            <person name="Bobe J."/>
            <person name="Montfort J."/>
            <person name="Bouchez O."/>
            <person name="Begum T."/>
            <person name="Schartl M."/>
            <person name="Gustiano R."/>
            <person name="Guiguen Y."/>
        </authorList>
    </citation>
    <scope>NUCLEOTIDE SEQUENCE</scope>
    <source>
        <strain evidence="1">Pdj_M5554</strain>
    </source>
</reference>
<gene>
    <name evidence="1" type="ORF">PDJAM_G00012740</name>
</gene>
<organism evidence="1 2">
    <name type="scientific">Pangasius djambal</name>
    <dbReference type="NCBI Taxonomy" id="1691987"/>
    <lineage>
        <taxon>Eukaryota</taxon>
        <taxon>Metazoa</taxon>
        <taxon>Chordata</taxon>
        <taxon>Craniata</taxon>
        <taxon>Vertebrata</taxon>
        <taxon>Euteleostomi</taxon>
        <taxon>Actinopterygii</taxon>
        <taxon>Neopterygii</taxon>
        <taxon>Teleostei</taxon>
        <taxon>Ostariophysi</taxon>
        <taxon>Siluriformes</taxon>
        <taxon>Pangasiidae</taxon>
        <taxon>Pangasius</taxon>
    </lineage>
</organism>
<feature type="non-terminal residue" evidence="1">
    <location>
        <position position="96"/>
    </location>
</feature>
<evidence type="ECO:0000313" key="2">
    <source>
        <dbReference type="Proteomes" id="UP000830395"/>
    </source>
</evidence>
<sequence>AQKREGTETWSLWTSVRKKSFKNTYKSFRKECVCRCVCVYNIGFGTSVYQLLGCWCVCVCVCVCELHLCVSASQISSEYKGHDQRYCVWSKLSCVC</sequence>
<dbReference type="Proteomes" id="UP000830395">
    <property type="component" value="Chromosome 10"/>
</dbReference>
<feature type="non-terminal residue" evidence="1">
    <location>
        <position position="1"/>
    </location>
</feature>
<protein>
    <submittedName>
        <fullName evidence="1">Uncharacterized protein</fullName>
    </submittedName>
</protein>
<accession>A0ACC5YLC1</accession>
<evidence type="ECO:0000313" key="1">
    <source>
        <dbReference type="EMBL" id="MCJ8736454.1"/>
    </source>
</evidence>
<comment type="caution">
    <text evidence="1">The sequence shown here is derived from an EMBL/GenBank/DDBJ whole genome shotgun (WGS) entry which is preliminary data.</text>
</comment>
<keyword evidence="2" id="KW-1185">Reference proteome</keyword>
<dbReference type="EMBL" id="CM040984">
    <property type="protein sequence ID" value="MCJ8736454.1"/>
    <property type="molecule type" value="Genomic_DNA"/>
</dbReference>
<name>A0ACC5YLC1_9TELE</name>